<sequence length="289" mass="32765">MKVRKKGLIITIIGIVVLIIFFLGFLHQKETSNKVHVVAKTTPTFFFHGWGSSYHAEEDMVKAAEHAGVTNDVIRINVTSKNKVIFHGKLKKNAKNPIIEVNFDDNKLAKASNYTTGYDTIGADYVNTALNAVTKKYHYHKVNIVAHSMGNLETAYYFKKYPNKLHVEHFVSIAGHYDGIIGMNDEPNELKLNKKTGKPNIMRSEYRGLLPLRKTFPRDTRVLNIYGNLEDGTSSDGDVGINSAKSLKYLVKNRAKSYQELMIKGKNAQHSKLHDNNEVNRAIIKFLWE</sequence>
<dbReference type="Gene3D" id="3.40.50.1820">
    <property type="entry name" value="alpha/beta hydrolase"/>
    <property type="match status" value="1"/>
</dbReference>
<organism evidence="2 3">
    <name type="scientific">Lactobacillus rodentium</name>
    <dbReference type="NCBI Taxonomy" id="947835"/>
    <lineage>
        <taxon>Bacteria</taxon>
        <taxon>Bacillati</taxon>
        <taxon>Bacillota</taxon>
        <taxon>Bacilli</taxon>
        <taxon>Lactobacillales</taxon>
        <taxon>Lactobacillaceae</taxon>
        <taxon>Lactobacillus</taxon>
    </lineage>
</organism>
<gene>
    <name evidence="2" type="ORF">LrDSM24759_08610</name>
</gene>
<dbReference type="Proteomes" id="UP000257317">
    <property type="component" value="Unassembled WGS sequence"/>
</dbReference>
<reference evidence="3" key="1">
    <citation type="submission" date="2018-03" db="EMBL/GenBank/DDBJ databases">
        <title>New taxa in the Lactobacillus gasseri group.</title>
        <authorList>
            <person name="Tanizawa Y."/>
            <person name="Tohno M."/>
            <person name="Endo A."/>
            <person name="Arita M."/>
        </authorList>
    </citation>
    <scope>NUCLEOTIDE SEQUENCE [LARGE SCALE GENOMIC DNA]</scope>
    <source>
        <strain evidence="3">DSM 24759</strain>
    </source>
</reference>
<dbReference type="RefSeq" id="WP_117118284.1">
    <property type="nucleotide sequence ID" value="NZ_BFBY01000005.1"/>
</dbReference>
<dbReference type="Pfam" id="PF06028">
    <property type="entry name" value="DUF915"/>
    <property type="match status" value="1"/>
</dbReference>
<name>A0A2Z6TQ83_9LACO</name>
<dbReference type="AlphaFoldDB" id="A0A2Z6TQ83"/>
<feature type="transmembrane region" description="Helical" evidence="1">
    <location>
        <begin position="7"/>
        <end position="26"/>
    </location>
</feature>
<keyword evidence="1" id="KW-0812">Transmembrane</keyword>
<comment type="caution">
    <text evidence="2">The sequence shown here is derived from an EMBL/GenBank/DDBJ whole genome shotgun (WGS) entry which is preliminary data.</text>
</comment>
<dbReference type="EMBL" id="BFBY01000005">
    <property type="protein sequence ID" value="GBG04947.1"/>
    <property type="molecule type" value="Genomic_DNA"/>
</dbReference>
<keyword evidence="2" id="KW-0378">Hydrolase</keyword>
<dbReference type="OrthoDB" id="503948at2"/>
<accession>A0A2Z6TQ83</accession>
<dbReference type="SUPFAM" id="SSF53474">
    <property type="entry name" value="alpha/beta-Hydrolases"/>
    <property type="match status" value="1"/>
</dbReference>
<evidence type="ECO:0000256" key="1">
    <source>
        <dbReference type="SAM" id="Phobius"/>
    </source>
</evidence>
<dbReference type="InterPro" id="IPR010315">
    <property type="entry name" value="DUF915_hydro-like"/>
</dbReference>
<dbReference type="InterPro" id="IPR029058">
    <property type="entry name" value="AB_hydrolase_fold"/>
</dbReference>
<dbReference type="GO" id="GO:0016787">
    <property type="term" value="F:hydrolase activity"/>
    <property type="evidence" value="ECO:0007669"/>
    <property type="project" value="UniProtKB-KW"/>
</dbReference>
<evidence type="ECO:0000313" key="2">
    <source>
        <dbReference type="EMBL" id="GBG04947.1"/>
    </source>
</evidence>
<keyword evidence="1" id="KW-0472">Membrane</keyword>
<keyword evidence="1" id="KW-1133">Transmembrane helix</keyword>
<proteinExistence type="predicted"/>
<protein>
    <submittedName>
        <fullName evidence="2">Alpha/beta hydrolase</fullName>
    </submittedName>
</protein>
<evidence type="ECO:0000313" key="3">
    <source>
        <dbReference type="Proteomes" id="UP000257317"/>
    </source>
</evidence>
<keyword evidence="3" id="KW-1185">Reference proteome</keyword>